<evidence type="ECO:0000313" key="10">
    <source>
        <dbReference type="EMBL" id="EGC19923.1"/>
    </source>
</evidence>
<feature type="binding site" evidence="8">
    <location>
        <begin position="161"/>
        <end position="165"/>
    </location>
    <ligand>
        <name>substrate</name>
    </ligand>
</feature>
<name>F0F7K4_9BACT</name>
<dbReference type="GO" id="GO:0005737">
    <property type="term" value="C:cytoplasm"/>
    <property type="evidence" value="ECO:0007669"/>
    <property type="project" value="UniProtKB-SubCell"/>
</dbReference>
<evidence type="ECO:0000256" key="4">
    <source>
        <dbReference type="ARBA" id="ARBA00022723"/>
    </source>
</evidence>
<dbReference type="InterPro" id="IPR043129">
    <property type="entry name" value="ATPase_NBD"/>
</dbReference>
<keyword evidence="6 8" id="KW-0012">Acyltransferase</keyword>
<dbReference type="PANTHER" id="PTHR11735">
    <property type="entry name" value="TRNA N6-ADENOSINE THREONYLCARBAMOYLTRANSFERASE"/>
    <property type="match status" value="1"/>
</dbReference>
<dbReference type="CDD" id="cd24133">
    <property type="entry name" value="ASKHA_NBD_TsaD_bac"/>
    <property type="match status" value="1"/>
</dbReference>
<evidence type="ECO:0000256" key="5">
    <source>
        <dbReference type="ARBA" id="ARBA00023004"/>
    </source>
</evidence>
<feature type="binding site" evidence="8">
    <location>
        <position position="194"/>
    </location>
    <ligand>
        <name>substrate</name>
    </ligand>
</feature>
<dbReference type="EMBL" id="AEWX01000023">
    <property type="protein sequence ID" value="EGC19923.1"/>
    <property type="molecule type" value="Genomic_DNA"/>
</dbReference>
<evidence type="ECO:0000256" key="2">
    <source>
        <dbReference type="ARBA" id="ARBA00022679"/>
    </source>
</evidence>
<dbReference type="GO" id="GO:0002949">
    <property type="term" value="P:tRNA threonylcarbamoyladenosine modification"/>
    <property type="evidence" value="ECO:0007669"/>
    <property type="project" value="UniProtKB-UniRule"/>
</dbReference>
<dbReference type="HOGENOM" id="CLU_023208_0_2_10"/>
<reference evidence="10 11" key="1">
    <citation type="submission" date="2011-01" db="EMBL/GenBank/DDBJ databases">
        <authorList>
            <person name="Muzny D."/>
            <person name="Qin X."/>
            <person name="Deng J."/>
            <person name="Jiang H."/>
            <person name="Liu Y."/>
            <person name="Qu J."/>
            <person name="Song X.-Z."/>
            <person name="Zhang L."/>
            <person name="Thornton R."/>
            <person name="Coyle M."/>
            <person name="Francisco L."/>
            <person name="Jackson L."/>
            <person name="Javaid M."/>
            <person name="Korchina V."/>
            <person name="Kovar C."/>
            <person name="Mata R."/>
            <person name="Mathew T."/>
            <person name="Ngo R."/>
            <person name="Nguyen L."/>
            <person name="Nguyen N."/>
            <person name="Okwuonu G."/>
            <person name="Ongeri F."/>
            <person name="Pham C."/>
            <person name="Simmons D."/>
            <person name="Wilczek-Boney K."/>
            <person name="Hale W."/>
            <person name="Jakkamsetti A."/>
            <person name="Pham P."/>
            <person name="Ruth R."/>
            <person name="San Lucas F."/>
            <person name="Warren J."/>
            <person name="Zhang J."/>
            <person name="Zhao Z."/>
            <person name="Zhou C."/>
            <person name="Zhu D."/>
            <person name="Lee S."/>
            <person name="Bess C."/>
            <person name="Blankenburg K."/>
            <person name="Forbes L."/>
            <person name="Fu Q."/>
            <person name="Gubbala S."/>
            <person name="Hirani K."/>
            <person name="Jayaseelan J.C."/>
            <person name="Lara F."/>
            <person name="Munidasa M."/>
            <person name="Palculict T."/>
            <person name="Patil S."/>
            <person name="Pu L.-L."/>
            <person name="Saada N."/>
            <person name="Tang L."/>
            <person name="Weissenberger G."/>
            <person name="Zhu Y."/>
            <person name="Hemphill L."/>
            <person name="Shang Y."/>
            <person name="Youmans B."/>
            <person name="Ayvaz T."/>
            <person name="Ross M."/>
            <person name="Santibanez J."/>
            <person name="Aqrawi P."/>
            <person name="Gross S."/>
            <person name="Joshi V."/>
            <person name="Fowler G."/>
            <person name="Nazareth L."/>
            <person name="Reid J."/>
            <person name="Worley K."/>
            <person name="Petrosino J."/>
            <person name="Highlander S."/>
            <person name="Gibbs R."/>
        </authorList>
    </citation>
    <scope>NUCLEOTIDE SEQUENCE [LARGE SCALE GENOMIC DNA]</scope>
    <source>
        <strain evidence="10 11">DSM 16608</strain>
    </source>
</reference>
<dbReference type="InterPro" id="IPR000905">
    <property type="entry name" value="Gcp-like_dom"/>
</dbReference>
<feature type="binding site" evidence="8">
    <location>
        <position position="207"/>
    </location>
    <ligand>
        <name>substrate</name>
    </ligand>
</feature>
<dbReference type="FunFam" id="3.30.420.40:FF:000012">
    <property type="entry name" value="tRNA N6-adenosine threonylcarbamoyltransferase"/>
    <property type="match status" value="1"/>
</dbReference>
<dbReference type="EC" id="2.3.1.234" evidence="8"/>
<dbReference type="Gene3D" id="3.30.420.40">
    <property type="match status" value="2"/>
</dbReference>
<dbReference type="InterPro" id="IPR017860">
    <property type="entry name" value="Peptidase_M22_CS"/>
</dbReference>
<keyword evidence="2 8" id="KW-0808">Transferase</keyword>
<dbReference type="AlphaFoldDB" id="F0F7K4"/>
<dbReference type="InterPro" id="IPR017861">
    <property type="entry name" value="KAE1/TsaD"/>
</dbReference>
<dbReference type="GO" id="GO:0005506">
    <property type="term" value="F:iron ion binding"/>
    <property type="evidence" value="ECO:0007669"/>
    <property type="project" value="UniProtKB-UniRule"/>
</dbReference>
<evidence type="ECO:0000256" key="3">
    <source>
        <dbReference type="ARBA" id="ARBA00022694"/>
    </source>
</evidence>
<gene>
    <name evidence="8" type="primary">tsaD</name>
    <name evidence="10" type="ORF">HMPREF9141_1571</name>
</gene>
<dbReference type="Proteomes" id="UP000005697">
    <property type="component" value="Unassembled WGS sequence"/>
</dbReference>
<keyword evidence="11" id="KW-1185">Reference proteome</keyword>
<comment type="cofactor">
    <cofactor evidence="8">
        <name>Fe(2+)</name>
        <dbReference type="ChEBI" id="CHEBI:29033"/>
    </cofactor>
    <text evidence="8">Binds 1 Fe(2+) ion per subunit.</text>
</comment>
<dbReference type="NCBIfam" id="TIGR00329">
    <property type="entry name" value="gcp_kae1"/>
    <property type="match status" value="1"/>
</dbReference>
<sequence length="362" mass="39738">MRHSAGVSCLASCQNKKTIMEKEDIYILGIESSCDDTSAAVLKNHVILSNVTASQDVHKAYGGVVPELASRAHQQNVVPVVDQALKRAGITKEQLSAVAFTRGPGLMGSLLVGVNFAKGFARSLNIPMIEVNHLQGHVMAHFIKENEEDNHMPPFPFICLLVSGGNSQIVKVNAYNDMEVLGQTIDDAAGEAIDKCSKVMGLGYPGGPVIDRLARQGNPLAYQFAEPNVGGFDYSFSGLKTSFLYSMRKWIQEDPDFIEHHKEDIAASLEHAIVDILMKKLRLAVRQTGIRQVAVAGGVSANNGLRNAFHDHAERYGWTIYIPKFSYTTDNAAMIASVGTFKYEDRDFTRMDIPVFSKVTFE</sequence>
<feature type="domain" description="Gcp-like" evidence="9">
    <location>
        <begin position="47"/>
        <end position="336"/>
    </location>
</feature>
<dbReference type="FunFam" id="3.30.420.40:FF:000040">
    <property type="entry name" value="tRNA N6-adenosine threonylcarbamoyltransferase"/>
    <property type="match status" value="1"/>
</dbReference>
<dbReference type="HAMAP" id="MF_01445">
    <property type="entry name" value="TsaD"/>
    <property type="match status" value="1"/>
</dbReference>
<organism evidence="10 11">
    <name type="scientific">Prevotella multiformis DSM 16608</name>
    <dbReference type="NCBI Taxonomy" id="888743"/>
    <lineage>
        <taxon>Bacteria</taxon>
        <taxon>Pseudomonadati</taxon>
        <taxon>Bacteroidota</taxon>
        <taxon>Bacteroidia</taxon>
        <taxon>Bacteroidales</taxon>
        <taxon>Prevotellaceae</taxon>
        <taxon>Prevotella</taxon>
    </lineage>
</organism>
<evidence type="ECO:0000256" key="6">
    <source>
        <dbReference type="ARBA" id="ARBA00023315"/>
    </source>
</evidence>
<dbReference type="GO" id="GO:0061711">
    <property type="term" value="F:tRNA N(6)-L-threonylcarbamoyladenine synthase activity"/>
    <property type="evidence" value="ECO:0007669"/>
    <property type="project" value="UniProtKB-EC"/>
</dbReference>
<dbReference type="STRING" id="888743.HMPREF9141_1571"/>
<keyword evidence="1 8" id="KW-0963">Cytoplasm</keyword>
<dbReference type="PROSITE" id="PS01016">
    <property type="entry name" value="GLYCOPROTEASE"/>
    <property type="match status" value="1"/>
</dbReference>
<keyword evidence="10" id="KW-0645">Protease</keyword>
<feature type="binding site" evidence="8">
    <location>
        <position position="133"/>
    </location>
    <ligand>
        <name>Fe cation</name>
        <dbReference type="ChEBI" id="CHEBI:24875"/>
    </ligand>
</feature>
<keyword evidence="5 8" id="KW-0408">Iron</keyword>
<dbReference type="PANTHER" id="PTHR11735:SF6">
    <property type="entry name" value="TRNA N6-ADENOSINE THREONYLCARBAMOYLTRANSFERASE, MITOCHONDRIAL"/>
    <property type="match status" value="1"/>
</dbReference>
<dbReference type="GO" id="GO:0008233">
    <property type="term" value="F:peptidase activity"/>
    <property type="evidence" value="ECO:0007669"/>
    <property type="project" value="UniProtKB-KW"/>
</dbReference>
<dbReference type="GO" id="GO:0006508">
    <property type="term" value="P:proteolysis"/>
    <property type="evidence" value="ECO:0007669"/>
    <property type="project" value="UniProtKB-KW"/>
</dbReference>
<feature type="binding site" evidence="8">
    <location>
        <position position="211"/>
    </location>
    <ligand>
        <name>substrate</name>
    </ligand>
</feature>
<feature type="binding site" evidence="8">
    <location>
        <position position="137"/>
    </location>
    <ligand>
        <name>Fe cation</name>
        <dbReference type="ChEBI" id="CHEBI:24875"/>
    </ligand>
</feature>
<dbReference type="Pfam" id="PF00814">
    <property type="entry name" value="TsaD"/>
    <property type="match status" value="1"/>
</dbReference>
<dbReference type="SUPFAM" id="SSF53067">
    <property type="entry name" value="Actin-like ATPase domain"/>
    <property type="match status" value="2"/>
</dbReference>
<comment type="function">
    <text evidence="8">Required for the formation of a threonylcarbamoyl group on adenosine at position 37 (t(6)A37) in tRNAs that read codons beginning with adenine. Is involved in the transfer of the threonylcarbamoyl moiety of threonylcarbamoyl-AMP (TC-AMP) to the N6 group of A37, together with TsaE and TsaB. TsaD likely plays a direct catalytic role in this reaction.</text>
</comment>
<dbReference type="InterPro" id="IPR022450">
    <property type="entry name" value="TsaD"/>
</dbReference>
<evidence type="ECO:0000259" key="9">
    <source>
        <dbReference type="Pfam" id="PF00814"/>
    </source>
</evidence>
<keyword evidence="3 8" id="KW-0819">tRNA processing</keyword>
<feature type="binding site" evidence="8">
    <location>
        <position position="302"/>
    </location>
    <ligand>
        <name>substrate</name>
    </ligand>
</feature>
<evidence type="ECO:0000313" key="11">
    <source>
        <dbReference type="Proteomes" id="UP000005697"/>
    </source>
</evidence>
<comment type="caution">
    <text evidence="10">The sequence shown here is derived from an EMBL/GenBank/DDBJ whole genome shotgun (WGS) entry which is preliminary data.</text>
</comment>
<dbReference type="PRINTS" id="PR00789">
    <property type="entry name" value="OSIALOPTASE"/>
</dbReference>
<comment type="similarity">
    <text evidence="8">Belongs to the KAE1 / TsaD family.</text>
</comment>
<keyword evidence="4 8" id="KW-0479">Metal-binding</keyword>
<keyword evidence="10" id="KW-0378">Hydrolase</keyword>
<protein>
    <recommendedName>
        <fullName evidence="8">tRNA N6-adenosine threonylcarbamoyltransferase</fullName>
        <ecNumber evidence="8">2.3.1.234</ecNumber>
    </recommendedName>
    <alternativeName>
        <fullName evidence="8">N6-L-threonylcarbamoyladenine synthase</fullName>
        <shortName evidence="8">t(6)A synthase</shortName>
    </alternativeName>
    <alternativeName>
        <fullName evidence="8">t(6)A37 threonylcarbamoyladenosine biosynthesis protein TsaD</fullName>
    </alternativeName>
    <alternativeName>
        <fullName evidence="8">tRNA threonylcarbamoyladenosine biosynthesis protein TsaD</fullName>
    </alternativeName>
</protein>
<dbReference type="NCBIfam" id="TIGR03723">
    <property type="entry name" value="T6A_TsaD_YgjD"/>
    <property type="match status" value="1"/>
</dbReference>
<feature type="binding site" evidence="8">
    <location>
        <position position="330"/>
    </location>
    <ligand>
        <name>Fe cation</name>
        <dbReference type="ChEBI" id="CHEBI:24875"/>
    </ligand>
</feature>
<proteinExistence type="inferred from homology"/>
<accession>F0F7K4</accession>
<dbReference type="eggNOG" id="COG0533">
    <property type="taxonomic scope" value="Bacteria"/>
</dbReference>
<evidence type="ECO:0000256" key="1">
    <source>
        <dbReference type="ARBA" id="ARBA00022490"/>
    </source>
</evidence>
<comment type="subcellular location">
    <subcellularLocation>
        <location evidence="8">Cytoplasm</location>
    </subcellularLocation>
</comment>
<evidence type="ECO:0000256" key="7">
    <source>
        <dbReference type="ARBA" id="ARBA00048117"/>
    </source>
</evidence>
<comment type="catalytic activity">
    <reaction evidence="7 8">
        <text>L-threonylcarbamoyladenylate + adenosine(37) in tRNA = N(6)-L-threonylcarbamoyladenosine(37) in tRNA + AMP + H(+)</text>
        <dbReference type="Rhea" id="RHEA:37059"/>
        <dbReference type="Rhea" id="RHEA-COMP:10162"/>
        <dbReference type="Rhea" id="RHEA-COMP:10163"/>
        <dbReference type="ChEBI" id="CHEBI:15378"/>
        <dbReference type="ChEBI" id="CHEBI:73682"/>
        <dbReference type="ChEBI" id="CHEBI:74411"/>
        <dbReference type="ChEBI" id="CHEBI:74418"/>
        <dbReference type="ChEBI" id="CHEBI:456215"/>
        <dbReference type="EC" id="2.3.1.234"/>
    </reaction>
</comment>
<evidence type="ECO:0000256" key="8">
    <source>
        <dbReference type="HAMAP-Rule" id="MF_01445"/>
    </source>
</evidence>